<comment type="caution">
    <text evidence="1">The sequence shown here is derived from an EMBL/GenBank/DDBJ whole genome shotgun (WGS) entry which is preliminary data.</text>
</comment>
<evidence type="ECO:0000313" key="2">
    <source>
        <dbReference type="Proteomes" id="UP001305779"/>
    </source>
</evidence>
<gene>
    <name evidence="1" type="ORF">PRZ48_014744</name>
</gene>
<keyword evidence="2" id="KW-1185">Reference proteome</keyword>
<organism evidence="1 2">
    <name type="scientific">Zasmidium cellare</name>
    <name type="common">Wine cellar mold</name>
    <name type="synonym">Racodium cellare</name>
    <dbReference type="NCBI Taxonomy" id="395010"/>
    <lineage>
        <taxon>Eukaryota</taxon>
        <taxon>Fungi</taxon>
        <taxon>Dikarya</taxon>
        <taxon>Ascomycota</taxon>
        <taxon>Pezizomycotina</taxon>
        <taxon>Dothideomycetes</taxon>
        <taxon>Dothideomycetidae</taxon>
        <taxon>Mycosphaerellales</taxon>
        <taxon>Mycosphaerellaceae</taxon>
        <taxon>Zasmidium</taxon>
    </lineage>
</organism>
<name>A0ABR0DZ40_ZASCE</name>
<sequence length="139" mass="15014">MLLATNVASAHPSGALSARDAQPYTGRDSIGLAKAETDTVVSNLGYYGSGKTINYYSYDGDTVAFWCIWKTGPMLNSTAMNNVLARVTNQCGPYQAGSSSDGPNDDRTYSYGYTNWRNKDYCNVPAGTRITDTNQTHSA</sequence>
<protein>
    <submittedName>
        <fullName evidence="1">Uncharacterized protein</fullName>
    </submittedName>
</protein>
<evidence type="ECO:0000313" key="1">
    <source>
        <dbReference type="EMBL" id="KAK4494446.1"/>
    </source>
</evidence>
<proteinExistence type="predicted"/>
<dbReference type="Proteomes" id="UP001305779">
    <property type="component" value="Unassembled WGS sequence"/>
</dbReference>
<dbReference type="EMBL" id="JAXOVC010000014">
    <property type="protein sequence ID" value="KAK4494446.1"/>
    <property type="molecule type" value="Genomic_DNA"/>
</dbReference>
<accession>A0ABR0DZ40</accession>
<reference evidence="1 2" key="1">
    <citation type="journal article" date="2023" name="G3 (Bethesda)">
        <title>A chromosome-level genome assembly of Zasmidium syzygii isolated from banana leaves.</title>
        <authorList>
            <person name="van Westerhoven A.C."/>
            <person name="Mehrabi R."/>
            <person name="Talebi R."/>
            <person name="Steentjes M.B.F."/>
            <person name="Corcolon B."/>
            <person name="Chong P.A."/>
            <person name="Kema G.H.J."/>
            <person name="Seidl M.F."/>
        </authorList>
    </citation>
    <scope>NUCLEOTIDE SEQUENCE [LARGE SCALE GENOMIC DNA]</scope>
    <source>
        <strain evidence="1 2">P124</strain>
    </source>
</reference>